<sequence length="94" mass="10612">MQNMTQIMANLKGASYASLFLIGRAEKWIEIYLSTLIHQDPAYLLNNWASFESQLFTLIGDPNEVGKAEAEVDSLRMKESGHVLLYSADFRSLV</sequence>
<reference evidence="1" key="1">
    <citation type="submission" date="2021-03" db="EMBL/GenBank/DDBJ databases">
        <title>Draft genome sequence of rust myrtle Austropuccinia psidii MF-1, a brazilian biotype.</title>
        <authorList>
            <person name="Quecine M.C."/>
            <person name="Pachon D.M.R."/>
            <person name="Bonatelli M.L."/>
            <person name="Correr F.H."/>
            <person name="Franceschini L.M."/>
            <person name="Leite T.F."/>
            <person name="Margarido G.R.A."/>
            <person name="Almeida C.A."/>
            <person name="Ferrarezi J.A."/>
            <person name="Labate C.A."/>
        </authorList>
    </citation>
    <scope>NUCLEOTIDE SEQUENCE</scope>
    <source>
        <strain evidence="1">MF-1</strain>
    </source>
</reference>
<comment type="caution">
    <text evidence="1">The sequence shown here is derived from an EMBL/GenBank/DDBJ whole genome shotgun (WGS) entry which is preliminary data.</text>
</comment>
<organism evidence="1 2">
    <name type="scientific">Austropuccinia psidii MF-1</name>
    <dbReference type="NCBI Taxonomy" id="1389203"/>
    <lineage>
        <taxon>Eukaryota</taxon>
        <taxon>Fungi</taxon>
        <taxon>Dikarya</taxon>
        <taxon>Basidiomycota</taxon>
        <taxon>Pucciniomycotina</taxon>
        <taxon>Pucciniomycetes</taxon>
        <taxon>Pucciniales</taxon>
        <taxon>Sphaerophragmiaceae</taxon>
        <taxon>Austropuccinia</taxon>
    </lineage>
</organism>
<evidence type="ECO:0008006" key="3">
    <source>
        <dbReference type="Google" id="ProtNLM"/>
    </source>
</evidence>
<name>A0A9Q3BH51_9BASI</name>
<accession>A0A9Q3BH51</accession>
<keyword evidence="2" id="KW-1185">Reference proteome</keyword>
<evidence type="ECO:0000313" key="2">
    <source>
        <dbReference type="Proteomes" id="UP000765509"/>
    </source>
</evidence>
<dbReference type="Proteomes" id="UP000765509">
    <property type="component" value="Unassembled WGS sequence"/>
</dbReference>
<proteinExistence type="predicted"/>
<dbReference type="EMBL" id="AVOT02001069">
    <property type="protein sequence ID" value="MBW0465539.1"/>
    <property type="molecule type" value="Genomic_DNA"/>
</dbReference>
<protein>
    <recommendedName>
        <fullName evidence="3">Retrotransposon gag domain-containing protein</fullName>
    </recommendedName>
</protein>
<evidence type="ECO:0000313" key="1">
    <source>
        <dbReference type="EMBL" id="MBW0465539.1"/>
    </source>
</evidence>
<dbReference type="AlphaFoldDB" id="A0A9Q3BH51"/>
<gene>
    <name evidence="1" type="ORF">O181_005254</name>
</gene>